<dbReference type="InterPro" id="IPR036291">
    <property type="entry name" value="NAD(P)-bd_dom_sf"/>
</dbReference>
<dbReference type="SUPFAM" id="SSF51735">
    <property type="entry name" value="NAD(P)-binding Rossmann-fold domains"/>
    <property type="match status" value="2"/>
</dbReference>
<organism evidence="3 4">
    <name type="scientific">Nibrella viscosa</name>
    <dbReference type="NCBI Taxonomy" id="1084524"/>
    <lineage>
        <taxon>Bacteria</taxon>
        <taxon>Pseudomonadati</taxon>
        <taxon>Bacteroidota</taxon>
        <taxon>Cytophagia</taxon>
        <taxon>Cytophagales</taxon>
        <taxon>Spirosomataceae</taxon>
        <taxon>Nibrella</taxon>
    </lineage>
</organism>
<dbReference type="Gene3D" id="3.40.50.720">
    <property type="entry name" value="NAD(P)-binding Rossmann-like Domain"/>
    <property type="match status" value="2"/>
</dbReference>
<evidence type="ECO:0000259" key="2">
    <source>
        <dbReference type="Pfam" id="PF02719"/>
    </source>
</evidence>
<dbReference type="PANTHER" id="PTHR43318">
    <property type="entry name" value="UDP-N-ACETYLGLUCOSAMINE 4,6-DEHYDRATASE"/>
    <property type="match status" value="1"/>
</dbReference>
<dbReference type="EMBL" id="BAABHB010000004">
    <property type="protein sequence ID" value="GAA4405908.1"/>
    <property type="molecule type" value="Genomic_DNA"/>
</dbReference>
<dbReference type="InterPro" id="IPR051203">
    <property type="entry name" value="Polysaccharide_Synthase-Rel"/>
</dbReference>
<reference evidence="4" key="1">
    <citation type="journal article" date="2019" name="Int. J. Syst. Evol. Microbiol.">
        <title>The Global Catalogue of Microorganisms (GCM) 10K type strain sequencing project: providing services to taxonomists for standard genome sequencing and annotation.</title>
        <authorList>
            <consortium name="The Broad Institute Genomics Platform"/>
            <consortium name="The Broad Institute Genome Sequencing Center for Infectious Disease"/>
            <person name="Wu L."/>
            <person name="Ma J."/>
        </authorList>
    </citation>
    <scope>NUCLEOTIDE SEQUENCE [LARGE SCALE GENOMIC DNA]</scope>
    <source>
        <strain evidence="4">JCM 17925</strain>
    </source>
</reference>
<dbReference type="CDD" id="cd05237">
    <property type="entry name" value="UDP_invert_4-6DH_SDR_e"/>
    <property type="match status" value="1"/>
</dbReference>
<evidence type="ECO:0000256" key="1">
    <source>
        <dbReference type="ARBA" id="ARBA00007430"/>
    </source>
</evidence>
<sequence>MLIGSRLAVKWAYTHMLSAVVGEAMPVLIYGAGTLGIQTKEALQQDRARKYQVLGFVDDNPSKTDRIVHGIRVFNRREALSLVKKISPKVPVQLILAIHELPTDRRKDITEQFLPHQVTVKIVPSMQNWIQGQLSSQQIRDVRIEDLLGRPVIQLDNESVCLSIQGQTVFITGAAGSIGSELVRQLIRYQPRTLVLIDQAESALHDLLFDLRQTMSYALQDTELIPQIADVTDKVRMKHIFRNFKPDYIFHAAAYKHVPLMEIHPYEAVKINVFGTKVMADLALECGVKKFVMVSTDKAVNPTNVMGATKRLAEMYVQSLNRSTSGHPTSFIATRFGNVLGSNGSVVQVFKKQIEAGGPVTITHPDIIRYFMTIPEACQLVLEAAVMGIGGEVFVFDMGQPVRIADLARQMIRLSGFTVDEDIKIKVTGLRPGEKLYEELLCSNEATLPTYNPKIMISRVVAPQHSLMEDALKVLGEQMQLGDDMELVSTLKMLVPEFISNNSIYSALDALTGPVGSN</sequence>
<feature type="domain" description="Polysaccharide biosynthesis protein CapD-like" evidence="2">
    <location>
        <begin position="169"/>
        <end position="457"/>
    </location>
</feature>
<dbReference type="Pfam" id="PF02719">
    <property type="entry name" value="Polysacc_synt_2"/>
    <property type="match status" value="1"/>
</dbReference>
<evidence type="ECO:0000313" key="3">
    <source>
        <dbReference type="EMBL" id="GAA4405908.1"/>
    </source>
</evidence>
<name>A0ABP8KGN0_9BACT</name>
<dbReference type="PANTHER" id="PTHR43318:SF1">
    <property type="entry name" value="POLYSACCHARIDE BIOSYNTHESIS PROTEIN EPSC-RELATED"/>
    <property type="match status" value="1"/>
</dbReference>
<comment type="similarity">
    <text evidence="1">Belongs to the polysaccharide synthase family.</text>
</comment>
<gene>
    <name evidence="3" type="ORF">GCM10023187_24800</name>
</gene>
<accession>A0ABP8KGN0</accession>
<comment type="caution">
    <text evidence="3">The sequence shown here is derived from an EMBL/GenBank/DDBJ whole genome shotgun (WGS) entry which is preliminary data.</text>
</comment>
<protein>
    <submittedName>
        <fullName evidence="3">Nucleoside-diphosphate sugar epimerase/dehydratase</fullName>
    </submittedName>
</protein>
<proteinExistence type="inferred from homology"/>
<evidence type="ECO:0000313" key="4">
    <source>
        <dbReference type="Proteomes" id="UP001500936"/>
    </source>
</evidence>
<keyword evidence="4" id="KW-1185">Reference proteome</keyword>
<dbReference type="InterPro" id="IPR003869">
    <property type="entry name" value="Polysac_CapD-like"/>
</dbReference>
<dbReference type="Proteomes" id="UP001500936">
    <property type="component" value="Unassembled WGS sequence"/>
</dbReference>